<dbReference type="GO" id="GO:0005524">
    <property type="term" value="F:ATP binding"/>
    <property type="evidence" value="ECO:0007669"/>
    <property type="project" value="UniProtKB-KW"/>
</dbReference>
<organism evidence="9 10">
    <name type="scientific">Albugo candida</name>
    <dbReference type="NCBI Taxonomy" id="65357"/>
    <lineage>
        <taxon>Eukaryota</taxon>
        <taxon>Sar</taxon>
        <taxon>Stramenopiles</taxon>
        <taxon>Oomycota</taxon>
        <taxon>Peronosporomycetes</taxon>
        <taxon>Albuginales</taxon>
        <taxon>Albuginaceae</taxon>
        <taxon>Albugo</taxon>
    </lineage>
</organism>
<dbReference type="InterPro" id="IPR013760">
    <property type="entry name" value="Topo_IIA-like_dom_sf"/>
</dbReference>
<gene>
    <name evidence="9" type="ORF">BN9_128090</name>
</gene>
<dbReference type="EMBL" id="CAIX01000973">
    <property type="protein sequence ID" value="CCI11361.1"/>
    <property type="molecule type" value="Genomic_DNA"/>
</dbReference>
<evidence type="ECO:0000256" key="7">
    <source>
        <dbReference type="ARBA" id="ARBA00023125"/>
    </source>
</evidence>
<dbReference type="OrthoDB" id="276498at2759"/>
<keyword evidence="10" id="KW-1185">Reference proteome</keyword>
<dbReference type="GO" id="GO:0000819">
    <property type="term" value="P:sister chromatid segregation"/>
    <property type="evidence" value="ECO:0007669"/>
    <property type="project" value="TreeGrafter"/>
</dbReference>
<evidence type="ECO:0000256" key="6">
    <source>
        <dbReference type="ARBA" id="ARBA00023029"/>
    </source>
</evidence>
<dbReference type="GO" id="GO:0000712">
    <property type="term" value="P:resolution of meiotic recombination intermediates"/>
    <property type="evidence" value="ECO:0007669"/>
    <property type="project" value="TreeGrafter"/>
</dbReference>
<comment type="catalytic activity">
    <reaction evidence="1">
        <text>ATP-dependent breakage, passage and rejoining of double-stranded DNA.</text>
        <dbReference type="EC" id="5.6.2.2"/>
    </reaction>
</comment>
<dbReference type="GO" id="GO:0006265">
    <property type="term" value="P:DNA topological change"/>
    <property type="evidence" value="ECO:0007669"/>
    <property type="project" value="InterPro"/>
</dbReference>
<dbReference type="GO" id="GO:0005634">
    <property type="term" value="C:nucleus"/>
    <property type="evidence" value="ECO:0007669"/>
    <property type="project" value="TreeGrafter"/>
</dbReference>
<keyword evidence="6" id="KW-0799">Topoisomerase</keyword>
<dbReference type="AlphaFoldDB" id="A0A024FWE2"/>
<evidence type="ECO:0000256" key="3">
    <source>
        <dbReference type="ARBA" id="ARBA00012895"/>
    </source>
</evidence>
<dbReference type="InterPro" id="IPR050634">
    <property type="entry name" value="DNA_Topoisomerase_II"/>
</dbReference>
<keyword evidence="8" id="KW-0413">Isomerase</keyword>
<evidence type="ECO:0000256" key="4">
    <source>
        <dbReference type="ARBA" id="ARBA00022741"/>
    </source>
</evidence>
<dbReference type="GO" id="GO:0003918">
    <property type="term" value="F:DNA topoisomerase type II (double strand cut, ATP-hydrolyzing) activity"/>
    <property type="evidence" value="ECO:0007669"/>
    <property type="project" value="UniProtKB-EC"/>
</dbReference>
<keyword evidence="4" id="KW-0547">Nucleotide-binding</keyword>
<dbReference type="Proteomes" id="UP000053237">
    <property type="component" value="Unassembled WGS sequence"/>
</dbReference>
<keyword evidence="5" id="KW-0067">ATP-binding</keyword>
<dbReference type="PANTHER" id="PTHR10169">
    <property type="entry name" value="DNA TOPOISOMERASE/GYRASE"/>
    <property type="match status" value="1"/>
</dbReference>
<comment type="caution">
    <text evidence="9">The sequence shown here is derived from an EMBL/GenBank/DDBJ whole genome shotgun (WGS) entry which is preliminary data.</text>
</comment>
<sequence>MADQVHNGSHIAINSLNHFWPSLLKIKVFMHEFITPIVNCANERIDRLFYTLPECELCRLATKMVKDKRNHIFPIYRRLQWIPALKMKKLATPLLWHFSKSESKSENLVAMIRN</sequence>
<dbReference type="SUPFAM" id="SSF56719">
    <property type="entry name" value="Type II DNA topoisomerase"/>
    <property type="match status" value="1"/>
</dbReference>
<dbReference type="Gene3D" id="3.40.50.670">
    <property type="match status" value="1"/>
</dbReference>
<evidence type="ECO:0000256" key="1">
    <source>
        <dbReference type="ARBA" id="ARBA00000185"/>
    </source>
</evidence>
<proteinExistence type="predicted"/>
<dbReference type="EC" id="5.6.2.2" evidence="3"/>
<evidence type="ECO:0000313" key="10">
    <source>
        <dbReference type="Proteomes" id="UP000053237"/>
    </source>
</evidence>
<name>A0A024FWE2_9STRA</name>
<comment type="cofactor">
    <cofactor evidence="2">
        <name>Mg(2+)</name>
        <dbReference type="ChEBI" id="CHEBI:18420"/>
    </cofactor>
</comment>
<protein>
    <recommendedName>
        <fullName evidence="3">DNA topoisomerase (ATP-hydrolyzing)</fullName>
        <ecNumber evidence="3">5.6.2.2</ecNumber>
    </recommendedName>
</protein>
<evidence type="ECO:0000256" key="2">
    <source>
        <dbReference type="ARBA" id="ARBA00001946"/>
    </source>
</evidence>
<evidence type="ECO:0000313" key="9">
    <source>
        <dbReference type="EMBL" id="CCI11361.1"/>
    </source>
</evidence>
<reference evidence="9 10" key="1">
    <citation type="submission" date="2012-05" db="EMBL/GenBank/DDBJ databases">
        <title>Recombination and specialization in a pathogen metapopulation.</title>
        <authorList>
            <person name="Gardiner A."/>
            <person name="Kemen E."/>
            <person name="Schultz-Larsen T."/>
            <person name="MacLean D."/>
            <person name="Van Oosterhout C."/>
            <person name="Jones J.D.G."/>
        </authorList>
    </citation>
    <scope>NUCLEOTIDE SEQUENCE [LARGE SCALE GENOMIC DNA]</scope>
    <source>
        <strain evidence="9 10">Ac Nc2</strain>
    </source>
</reference>
<dbReference type="InParanoid" id="A0A024FWE2"/>
<evidence type="ECO:0000256" key="8">
    <source>
        <dbReference type="ARBA" id="ARBA00023235"/>
    </source>
</evidence>
<dbReference type="InterPro" id="IPR013759">
    <property type="entry name" value="Topo_IIA_B_C"/>
</dbReference>
<dbReference type="STRING" id="65357.A0A024FWE2"/>
<keyword evidence="7" id="KW-0238">DNA-binding</keyword>
<evidence type="ECO:0000256" key="5">
    <source>
        <dbReference type="ARBA" id="ARBA00022840"/>
    </source>
</evidence>
<accession>A0A024FWE2</accession>
<dbReference type="GO" id="GO:0003677">
    <property type="term" value="F:DNA binding"/>
    <property type="evidence" value="ECO:0007669"/>
    <property type="project" value="UniProtKB-KW"/>
</dbReference>
<dbReference type="PANTHER" id="PTHR10169:SF38">
    <property type="entry name" value="DNA TOPOISOMERASE 2"/>
    <property type="match status" value="1"/>
</dbReference>